<evidence type="ECO:0000256" key="3">
    <source>
        <dbReference type="ARBA" id="ARBA00022475"/>
    </source>
</evidence>
<feature type="transmembrane region" description="Helical" evidence="7">
    <location>
        <begin position="30"/>
        <end position="48"/>
    </location>
</feature>
<protein>
    <submittedName>
        <fullName evidence="8">Cation:proton antiporter</fullName>
    </submittedName>
</protein>
<keyword evidence="3" id="KW-1003">Cell membrane</keyword>
<dbReference type="EMBL" id="NOZQ01000057">
    <property type="protein sequence ID" value="OYD16614.1"/>
    <property type="molecule type" value="Genomic_DNA"/>
</dbReference>
<organism evidence="8 9">
    <name type="scientific">candidate division WOR-3 bacterium JGI_Cruoil_03_44_89</name>
    <dbReference type="NCBI Taxonomy" id="1973748"/>
    <lineage>
        <taxon>Bacteria</taxon>
        <taxon>Bacteria division WOR-3</taxon>
    </lineage>
</organism>
<sequence length="111" mass="12351">MVYILPIILFLVGLFGVLVKRNLIKMIISVSIMDYALFLFFALIGYRGEGMPPIELKGAEHVKFVDPLPQALVLTAIVIGLATTALLVGIAVRIYQKYGTFDIEKIRKLRG</sequence>
<proteinExistence type="inferred from homology"/>
<dbReference type="AlphaFoldDB" id="A0A235BWN5"/>
<evidence type="ECO:0000256" key="2">
    <source>
        <dbReference type="ARBA" id="ARBA00010388"/>
    </source>
</evidence>
<evidence type="ECO:0000256" key="4">
    <source>
        <dbReference type="ARBA" id="ARBA00022692"/>
    </source>
</evidence>
<feature type="transmembrane region" description="Helical" evidence="7">
    <location>
        <begin position="6"/>
        <end position="23"/>
    </location>
</feature>
<accession>A0A235BWN5</accession>
<evidence type="ECO:0000256" key="1">
    <source>
        <dbReference type="ARBA" id="ARBA00004651"/>
    </source>
</evidence>
<reference evidence="8 9" key="1">
    <citation type="submission" date="2017-07" db="EMBL/GenBank/DDBJ databases">
        <title>Recovery of genomes from metagenomes via a dereplication, aggregation, and scoring strategy.</title>
        <authorList>
            <person name="Sieber C.M."/>
            <person name="Probst A.J."/>
            <person name="Sharrar A."/>
            <person name="Thomas B.C."/>
            <person name="Hess M."/>
            <person name="Tringe S.G."/>
            <person name="Banfield J.F."/>
        </authorList>
    </citation>
    <scope>NUCLEOTIDE SEQUENCE [LARGE SCALE GENOMIC DNA]</scope>
    <source>
        <strain evidence="8">JGI_Cruoil_03_44_89</strain>
    </source>
</reference>
<keyword evidence="4 7" id="KW-0812">Transmembrane</keyword>
<comment type="caution">
    <text evidence="8">The sequence shown here is derived from an EMBL/GenBank/DDBJ whole genome shotgun (WGS) entry which is preliminary data.</text>
</comment>
<dbReference type="Proteomes" id="UP000215215">
    <property type="component" value="Unassembled WGS sequence"/>
</dbReference>
<dbReference type="PANTHER" id="PTHR34583:SF2">
    <property type="entry name" value="ANTIPORTER SUBUNIT MNHC2-RELATED"/>
    <property type="match status" value="1"/>
</dbReference>
<evidence type="ECO:0000256" key="7">
    <source>
        <dbReference type="SAM" id="Phobius"/>
    </source>
</evidence>
<dbReference type="InterPro" id="IPR050601">
    <property type="entry name" value="CPA3_antiporter_subunitC"/>
</dbReference>
<dbReference type="InterPro" id="IPR039428">
    <property type="entry name" value="NUOK/Mnh_C1-like"/>
</dbReference>
<dbReference type="Pfam" id="PF00420">
    <property type="entry name" value="Oxidored_q2"/>
    <property type="match status" value="1"/>
</dbReference>
<evidence type="ECO:0000313" key="8">
    <source>
        <dbReference type="EMBL" id="OYD16614.1"/>
    </source>
</evidence>
<dbReference type="PANTHER" id="PTHR34583">
    <property type="entry name" value="ANTIPORTER SUBUNIT MNHC2-RELATED"/>
    <property type="match status" value="1"/>
</dbReference>
<dbReference type="Gene3D" id="1.10.287.3510">
    <property type="match status" value="1"/>
</dbReference>
<evidence type="ECO:0000256" key="6">
    <source>
        <dbReference type="ARBA" id="ARBA00023136"/>
    </source>
</evidence>
<feature type="transmembrane region" description="Helical" evidence="7">
    <location>
        <begin position="68"/>
        <end position="95"/>
    </location>
</feature>
<keyword evidence="5 7" id="KW-1133">Transmembrane helix</keyword>
<name>A0A235BWN5_UNCW3</name>
<dbReference type="GO" id="GO:0005886">
    <property type="term" value="C:plasma membrane"/>
    <property type="evidence" value="ECO:0007669"/>
    <property type="project" value="UniProtKB-SubCell"/>
</dbReference>
<evidence type="ECO:0000256" key="5">
    <source>
        <dbReference type="ARBA" id="ARBA00022989"/>
    </source>
</evidence>
<keyword evidence="6 7" id="KW-0472">Membrane</keyword>
<comment type="similarity">
    <text evidence="2">Belongs to the CPA3 antiporters (TC 2.A.63) subunit C family.</text>
</comment>
<evidence type="ECO:0000313" key="9">
    <source>
        <dbReference type="Proteomes" id="UP000215215"/>
    </source>
</evidence>
<comment type="subcellular location">
    <subcellularLocation>
        <location evidence="1">Cell membrane</location>
        <topology evidence="1">Multi-pass membrane protein</topology>
    </subcellularLocation>
</comment>
<gene>
    <name evidence="8" type="ORF">CH333_02945</name>
</gene>